<organism evidence="2 3">
    <name type="scientific">Eragrostis curvula</name>
    <name type="common">weeping love grass</name>
    <dbReference type="NCBI Taxonomy" id="38414"/>
    <lineage>
        <taxon>Eukaryota</taxon>
        <taxon>Viridiplantae</taxon>
        <taxon>Streptophyta</taxon>
        <taxon>Embryophyta</taxon>
        <taxon>Tracheophyta</taxon>
        <taxon>Spermatophyta</taxon>
        <taxon>Magnoliopsida</taxon>
        <taxon>Liliopsida</taxon>
        <taxon>Poales</taxon>
        <taxon>Poaceae</taxon>
        <taxon>PACMAD clade</taxon>
        <taxon>Chloridoideae</taxon>
        <taxon>Eragrostideae</taxon>
        <taxon>Eragrostidinae</taxon>
        <taxon>Eragrostis</taxon>
    </lineage>
</organism>
<dbReference type="AlphaFoldDB" id="A0A5J9UQI2"/>
<sequence>MPNLRGASQRPSRTQRPSPIKADLLAIVGKRGRDSAACPHPPSTSSTNSSRRRPAGRVPKSR</sequence>
<feature type="region of interest" description="Disordered" evidence="1">
    <location>
        <begin position="1"/>
        <end position="62"/>
    </location>
</feature>
<accession>A0A5J9UQI2</accession>
<feature type="compositionally biased region" description="Basic residues" evidence="1">
    <location>
        <begin position="50"/>
        <end position="62"/>
    </location>
</feature>
<proteinExistence type="predicted"/>
<protein>
    <submittedName>
        <fullName evidence="2">Uncharacterized protein</fullName>
    </submittedName>
</protein>
<dbReference type="EMBL" id="RWGY01000013">
    <property type="protein sequence ID" value="TVU25608.1"/>
    <property type="molecule type" value="Genomic_DNA"/>
</dbReference>
<name>A0A5J9UQI2_9POAL</name>
<evidence type="ECO:0000313" key="2">
    <source>
        <dbReference type="EMBL" id="TVU25608.1"/>
    </source>
</evidence>
<evidence type="ECO:0000313" key="3">
    <source>
        <dbReference type="Proteomes" id="UP000324897"/>
    </source>
</evidence>
<comment type="caution">
    <text evidence="2">The sequence shown here is derived from an EMBL/GenBank/DDBJ whole genome shotgun (WGS) entry which is preliminary data.</text>
</comment>
<dbReference type="Proteomes" id="UP000324897">
    <property type="component" value="Chromosome 2"/>
</dbReference>
<evidence type="ECO:0000256" key="1">
    <source>
        <dbReference type="SAM" id="MobiDB-lite"/>
    </source>
</evidence>
<keyword evidence="3" id="KW-1185">Reference proteome</keyword>
<reference evidence="2 3" key="1">
    <citation type="journal article" date="2019" name="Sci. Rep.">
        <title>A high-quality genome of Eragrostis curvula grass provides insights into Poaceae evolution and supports new strategies to enhance forage quality.</title>
        <authorList>
            <person name="Carballo J."/>
            <person name="Santos B.A.C.M."/>
            <person name="Zappacosta D."/>
            <person name="Garbus I."/>
            <person name="Selva J.P."/>
            <person name="Gallo C.A."/>
            <person name="Diaz A."/>
            <person name="Albertini E."/>
            <person name="Caccamo M."/>
            <person name="Echenique V."/>
        </authorList>
    </citation>
    <scope>NUCLEOTIDE SEQUENCE [LARGE SCALE GENOMIC DNA]</scope>
    <source>
        <strain evidence="3">cv. Victoria</strain>
        <tissue evidence="2">Leaf</tissue>
    </source>
</reference>
<dbReference type="Gramene" id="TVU25608">
    <property type="protein sequence ID" value="TVU25608"/>
    <property type="gene ID" value="EJB05_28111"/>
</dbReference>
<gene>
    <name evidence="2" type="ORF">EJB05_28111</name>
</gene>